<dbReference type="InterPro" id="IPR011118">
    <property type="entry name" value="Tannase/feruloyl_esterase"/>
</dbReference>
<accession>A0A1G7QPF6</accession>
<name>A0A1G7QPF6_9RHOB</name>
<evidence type="ECO:0000256" key="5">
    <source>
        <dbReference type="ARBA" id="ARBA00022801"/>
    </source>
</evidence>
<evidence type="ECO:0000256" key="4">
    <source>
        <dbReference type="ARBA" id="ARBA00022729"/>
    </source>
</evidence>
<evidence type="ECO:0000256" key="1">
    <source>
        <dbReference type="ARBA" id="ARBA00006249"/>
    </source>
</evidence>
<reference evidence="9 10" key="1">
    <citation type="submission" date="2016-10" db="EMBL/GenBank/DDBJ databases">
        <authorList>
            <person name="de Groot N.N."/>
        </authorList>
    </citation>
    <scope>NUCLEOTIDE SEQUENCE [LARGE SCALE GENOMIC DNA]</scope>
    <source>
        <strain evidence="9 10">DSM 27375</strain>
    </source>
</reference>
<protein>
    <submittedName>
        <fullName evidence="9">Feruloyl esterase</fullName>
    </submittedName>
</protein>
<dbReference type="RefSeq" id="WP_176832900.1">
    <property type="nucleotide sequence ID" value="NZ_FNBL01000010.1"/>
</dbReference>
<dbReference type="Pfam" id="PF07519">
    <property type="entry name" value="Tannase"/>
    <property type="match status" value="1"/>
</dbReference>
<keyword evidence="3" id="KW-0479">Metal-binding</keyword>
<dbReference type="SUPFAM" id="SSF53474">
    <property type="entry name" value="alpha/beta-Hydrolases"/>
    <property type="match status" value="1"/>
</dbReference>
<keyword evidence="2" id="KW-0719">Serine esterase</keyword>
<organism evidence="9 10">
    <name type="scientific">Celeribacter baekdonensis</name>
    <dbReference type="NCBI Taxonomy" id="875171"/>
    <lineage>
        <taxon>Bacteria</taxon>
        <taxon>Pseudomonadati</taxon>
        <taxon>Pseudomonadota</taxon>
        <taxon>Alphaproteobacteria</taxon>
        <taxon>Rhodobacterales</taxon>
        <taxon>Roseobacteraceae</taxon>
        <taxon>Celeribacter</taxon>
    </lineage>
</organism>
<proteinExistence type="inferred from homology"/>
<feature type="chain" id="PRO_5010237955" evidence="8">
    <location>
        <begin position="25"/>
        <end position="557"/>
    </location>
</feature>
<dbReference type="Gene3D" id="3.40.50.1820">
    <property type="entry name" value="alpha/beta hydrolase"/>
    <property type="match status" value="1"/>
</dbReference>
<gene>
    <name evidence="9" type="ORF">SAMN04488117_11021</name>
</gene>
<keyword evidence="7" id="KW-1015">Disulfide bond</keyword>
<evidence type="ECO:0000256" key="3">
    <source>
        <dbReference type="ARBA" id="ARBA00022723"/>
    </source>
</evidence>
<evidence type="ECO:0000256" key="7">
    <source>
        <dbReference type="ARBA" id="ARBA00023157"/>
    </source>
</evidence>
<evidence type="ECO:0000313" key="10">
    <source>
        <dbReference type="Proteomes" id="UP000182284"/>
    </source>
</evidence>
<dbReference type="PANTHER" id="PTHR33938:SF15">
    <property type="entry name" value="FERULOYL ESTERASE B-RELATED"/>
    <property type="match status" value="1"/>
</dbReference>
<dbReference type="InterPro" id="IPR029058">
    <property type="entry name" value="AB_hydrolase_fold"/>
</dbReference>
<keyword evidence="4 8" id="KW-0732">Signal</keyword>
<keyword evidence="6" id="KW-0106">Calcium</keyword>
<dbReference type="GO" id="GO:0046872">
    <property type="term" value="F:metal ion binding"/>
    <property type="evidence" value="ECO:0007669"/>
    <property type="project" value="UniProtKB-KW"/>
</dbReference>
<feature type="signal peptide" evidence="8">
    <location>
        <begin position="1"/>
        <end position="24"/>
    </location>
</feature>
<comment type="similarity">
    <text evidence="1">Belongs to the tannase family.</text>
</comment>
<evidence type="ECO:0000256" key="8">
    <source>
        <dbReference type="SAM" id="SignalP"/>
    </source>
</evidence>
<dbReference type="GO" id="GO:0052689">
    <property type="term" value="F:carboxylic ester hydrolase activity"/>
    <property type="evidence" value="ECO:0007669"/>
    <property type="project" value="UniProtKB-KW"/>
</dbReference>
<evidence type="ECO:0000256" key="6">
    <source>
        <dbReference type="ARBA" id="ARBA00022837"/>
    </source>
</evidence>
<dbReference type="EMBL" id="FNBL01000010">
    <property type="protein sequence ID" value="SDG00378.1"/>
    <property type="molecule type" value="Genomic_DNA"/>
</dbReference>
<dbReference type="PANTHER" id="PTHR33938">
    <property type="entry name" value="FERULOYL ESTERASE B-RELATED"/>
    <property type="match status" value="1"/>
</dbReference>
<dbReference type="AlphaFoldDB" id="A0A1G7QPF6"/>
<evidence type="ECO:0000313" key="9">
    <source>
        <dbReference type="EMBL" id="SDG00378.1"/>
    </source>
</evidence>
<evidence type="ECO:0000256" key="2">
    <source>
        <dbReference type="ARBA" id="ARBA00022487"/>
    </source>
</evidence>
<sequence>MHTKGVLITGLITAQLCAATGAFAFECSVSALQSYDIDGVTVTEATATASGTPACLVDGTVVTRGNDIGEGLAKFQIRLPQKWNNRFLMLGNGGLAGTVKASANTVDVAYANDSGYVTAMTDLGHTVESGLDASFALTEDGSPNAPAIADYYYRASHVVTNTAKAFAQAVYGESPGYSYLSGCSTGGRMAQVAASRYPDDFDGVISGAAFMDISSMLKIQHFQINQLLTDDAQILPNTLPAIQNAVMASCDAVDGVTDGMIQNPAACSFAPESLICDGADSDNCLTKPQAAALRAYFTALHTDDGRLVYPGYAPVLFDGGFSLFQGGSVAADDITAAEPWGNDGNPPAPIEWAFSDHIIQYLVMQDPDYNVRDFGIDADGTIPSDALAYFIKMTQDGNGSGLDETEAFFDQGKKMILYHGWGDHALSPFRTVRFVDDLARRKGGYDALSQSARLFMVPEMGHCSGGTGPDSFNTLAALENWVENDVAPATIAAEKLTEAGDVTRSMPLCPYPAQAHYSGEGDVNDASNWSCPSAPAKVILGSVGISAGLLSAGEPTQ</sequence>
<keyword evidence="5" id="KW-0378">Hydrolase</keyword>
<dbReference type="Proteomes" id="UP000182284">
    <property type="component" value="Unassembled WGS sequence"/>
</dbReference>